<feature type="transmembrane region" description="Helical" evidence="8">
    <location>
        <begin position="95"/>
        <end position="114"/>
    </location>
</feature>
<feature type="compositionally biased region" description="Low complexity" evidence="7">
    <location>
        <begin position="228"/>
        <end position="238"/>
    </location>
</feature>
<organism evidence="9 10">
    <name type="scientific">Nonomuraea jiangxiensis</name>
    <dbReference type="NCBI Taxonomy" id="633440"/>
    <lineage>
        <taxon>Bacteria</taxon>
        <taxon>Bacillati</taxon>
        <taxon>Actinomycetota</taxon>
        <taxon>Actinomycetes</taxon>
        <taxon>Streptosporangiales</taxon>
        <taxon>Streptosporangiaceae</taxon>
        <taxon>Nonomuraea</taxon>
    </lineage>
</organism>
<sequence>MLISRFVPVLSPAVVAVLSGAALANTVGIRERSKPGLAFVSRRVLRVAVALLGLQIAIPQVLALGWQTLAIVAVATTTTYALTPRIGRRLGLSPGTSLLVATGVSICGAAAIAAMRDSTDIADDDDTANALSVIVLYGTAAIVLVPLAGSLLGLTPAQLGVWTGASVHEVAQVAAIGAATGVLTSAVTVKLGRVILLAPIVALTTHRPRRHPAPRRLPVPPQSAHPETTPQTDPRYPTTTPPPGTRHAAKPPIIPFFVAAFLAMVVLRSTGWLPPAVTAAAPVVTNVLMAAALFALGTGINLRKLAKGGRAVLLGGIATGIIAAVSLAGVTLLV</sequence>
<keyword evidence="6 8" id="KW-0472">Membrane</keyword>
<feature type="transmembrane region" description="Helical" evidence="8">
    <location>
        <begin position="279"/>
        <end position="300"/>
    </location>
</feature>
<evidence type="ECO:0000256" key="2">
    <source>
        <dbReference type="ARBA" id="ARBA00007977"/>
    </source>
</evidence>
<feature type="transmembrane region" description="Helical" evidence="8">
    <location>
        <begin position="6"/>
        <end position="28"/>
    </location>
</feature>
<reference evidence="9 10" key="1">
    <citation type="submission" date="2016-10" db="EMBL/GenBank/DDBJ databases">
        <authorList>
            <person name="de Groot N.N."/>
        </authorList>
    </citation>
    <scope>NUCLEOTIDE SEQUENCE [LARGE SCALE GENOMIC DNA]</scope>
    <source>
        <strain evidence="9 10">CGMCC 4.6533</strain>
    </source>
</reference>
<evidence type="ECO:0000256" key="4">
    <source>
        <dbReference type="ARBA" id="ARBA00022692"/>
    </source>
</evidence>
<evidence type="ECO:0000256" key="3">
    <source>
        <dbReference type="ARBA" id="ARBA00022475"/>
    </source>
</evidence>
<evidence type="ECO:0000313" key="10">
    <source>
        <dbReference type="Proteomes" id="UP000199202"/>
    </source>
</evidence>
<dbReference type="Pfam" id="PF03601">
    <property type="entry name" value="Cons_hypoth698"/>
    <property type="match status" value="2"/>
</dbReference>
<dbReference type="EMBL" id="FNDJ01000002">
    <property type="protein sequence ID" value="SDH49902.1"/>
    <property type="molecule type" value="Genomic_DNA"/>
</dbReference>
<dbReference type="PANTHER" id="PTHR30106">
    <property type="entry name" value="INNER MEMBRANE PROTEIN YEIH-RELATED"/>
    <property type="match status" value="1"/>
</dbReference>
<dbReference type="STRING" id="633440.SAMN05421869_102410"/>
<dbReference type="AlphaFoldDB" id="A0A1G8CWU2"/>
<dbReference type="InterPro" id="IPR018383">
    <property type="entry name" value="UPF0324_pro"/>
</dbReference>
<keyword evidence="3" id="KW-1003">Cell membrane</keyword>
<feature type="transmembrane region" description="Helical" evidence="8">
    <location>
        <begin position="253"/>
        <end position="273"/>
    </location>
</feature>
<name>A0A1G8CWU2_9ACTN</name>
<protein>
    <submittedName>
        <fullName evidence="9">Conserved hypothetical integral membrane protein</fullName>
    </submittedName>
</protein>
<feature type="transmembrane region" description="Helical" evidence="8">
    <location>
        <begin position="312"/>
        <end position="333"/>
    </location>
</feature>
<dbReference type="Proteomes" id="UP000199202">
    <property type="component" value="Unassembled WGS sequence"/>
</dbReference>
<proteinExistence type="inferred from homology"/>
<dbReference type="GO" id="GO:0005886">
    <property type="term" value="C:plasma membrane"/>
    <property type="evidence" value="ECO:0007669"/>
    <property type="project" value="UniProtKB-SubCell"/>
</dbReference>
<evidence type="ECO:0000256" key="5">
    <source>
        <dbReference type="ARBA" id="ARBA00022989"/>
    </source>
</evidence>
<evidence type="ECO:0000256" key="6">
    <source>
        <dbReference type="ARBA" id="ARBA00023136"/>
    </source>
</evidence>
<gene>
    <name evidence="9" type="ORF">SAMN05421869_102410</name>
</gene>
<evidence type="ECO:0000256" key="1">
    <source>
        <dbReference type="ARBA" id="ARBA00004651"/>
    </source>
</evidence>
<comment type="similarity">
    <text evidence="2">Belongs to the UPF0324 family.</text>
</comment>
<feature type="region of interest" description="Disordered" evidence="7">
    <location>
        <begin position="208"/>
        <end position="248"/>
    </location>
</feature>
<evidence type="ECO:0000256" key="8">
    <source>
        <dbReference type="SAM" id="Phobius"/>
    </source>
</evidence>
<evidence type="ECO:0000313" key="9">
    <source>
        <dbReference type="EMBL" id="SDH49902.1"/>
    </source>
</evidence>
<accession>A0A1G8CWU2</accession>
<comment type="subcellular location">
    <subcellularLocation>
        <location evidence="1">Cell membrane</location>
        <topology evidence="1">Multi-pass membrane protein</topology>
    </subcellularLocation>
</comment>
<evidence type="ECO:0000256" key="7">
    <source>
        <dbReference type="SAM" id="MobiDB-lite"/>
    </source>
</evidence>
<dbReference type="PANTHER" id="PTHR30106:SF2">
    <property type="entry name" value="UPF0324 INNER MEMBRANE PROTEIN YEIH"/>
    <property type="match status" value="1"/>
</dbReference>
<keyword evidence="10" id="KW-1185">Reference proteome</keyword>
<feature type="transmembrane region" description="Helical" evidence="8">
    <location>
        <begin position="134"/>
        <end position="154"/>
    </location>
</feature>
<keyword evidence="5 8" id="KW-1133">Transmembrane helix</keyword>
<keyword evidence="4 8" id="KW-0812">Transmembrane</keyword>